<feature type="region of interest" description="Disordered" evidence="1">
    <location>
        <begin position="530"/>
        <end position="554"/>
    </location>
</feature>
<name>A0A5K3F0G3_MESCO</name>
<accession>A0A5K3F0G3</accession>
<feature type="region of interest" description="Disordered" evidence="1">
    <location>
        <begin position="1"/>
        <end position="20"/>
    </location>
</feature>
<evidence type="ECO:0000256" key="1">
    <source>
        <dbReference type="SAM" id="MobiDB-lite"/>
    </source>
</evidence>
<feature type="region of interest" description="Disordered" evidence="1">
    <location>
        <begin position="432"/>
        <end position="463"/>
    </location>
</feature>
<dbReference type="WBParaSite" id="MCU_003989-RA">
    <property type="protein sequence ID" value="MCU_003989-RA"/>
    <property type="gene ID" value="MCU_003989"/>
</dbReference>
<sequence>MEDVREISRSETTNQNVNLVQNTEKTLTLFESPEIDSPNSTFSGTIQKATKNHAEYVNEEDGIPGNESEIFDAKVSDEKAEIAETIRKSPEVLLEDTHMSTMSDEFSEASYAPENEKDPFFPKSGEPVMRADATIFDHQLEDLNQEKQFKRQFHLTDSCPATDSLPEISLAETTELEVCNDESQPQDQRGDISVSLECMAGENLPLNEELEENLTTGTLTDSMPLNAEEFENNKLNNSKSRIGVKLRGNGPTKEICGSDPRIQYESNPELTVPEETVEEELVEKTQHFTLEQDSAVEGIGNEDFNQALEVAESASPVITQDFETEAVNPTHANVVHNVTEFHLATVQAAPINFSTDESHSENEEVVTTIAQEFVPEVKLEKVQSVEVPQHLMTVKKSSETMSLVNSSNLTPATEPSTEAASLQLQAQSVISDDEKTSIVPPGTGLNQTSILSGNENESKNSDSEIDFDTKYALFVEKVLPGHEVYYLPPINSKRKQVSFPRAGTLNQPWTRPRSSPLYDLSTGAMRAKSATLGAPHRSRHRLQPKPAVNDDYLFPDSVTPSKVEKALNEDETSTFDEKRNLYDVPFMDDDAFLPKKYRSVILVDDDSSFESEYLDEKIDLLGTDHLAEMDETSLHMTLATIDGKRNPGNDGGSRWSIGLSICGCLRRRR</sequence>
<organism evidence="2">
    <name type="scientific">Mesocestoides corti</name>
    <name type="common">Flatworm</name>
    <dbReference type="NCBI Taxonomy" id="53468"/>
    <lineage>
        <taxon>Eukaryota</taxon>
        <taxon>Metazoa</taxon>
        <taxon>Spiralia</taxon>
        <taxon>Lophotrochozoa</taxon>
        <taxon>Platyhelminthes</taxon>
        <taxon>Cestoda</taxon>
        <taxon>Eucestoda</taxon>
        <taxon>Cyclophyllidea</taxon>
        <taxon>Mesocestoididae</taxon>
        <taxon>Mesocestoides</taxon>
    </lineage>
</organism>
<evidence type="ECO:0000313" key="2">
    <source>
        <dbReference type="WBParaSite" id="MCU_003989-RA"/>
    </source>
</evidence>
<feature type="compositionally biased region" description="Polar residues" evidence="1">
    <location>
        <begin position="444"/>
        <end position="455"/>
    </location>
</feature>
<dbReference type="AlphaFoldDB" id="A0A5K3F0G3"/>
<reference evidence="2" key="1">
    <citation type="submission" date="2019-11" db="UniProtKB">
        <authorList>
            <consortium name="WormBaseParasite"/>
        </authorList>
    </citation>
    <scope>IDENTIFICATION</scope>
</reference>
<proteinExistence type="predicted"/>
<protein>
    <submittedName>
        <fullName evidence="2">BRCT domain-containing protein</fullName>
    </submittedName>
</protein>